<dbReference type="Pfam" id="PF13763">
    <property type="entry name" value="DUF4167"/>
    <property type="match status" value="1"/>
</dbReference>
<gene>
    <name evidence="3" type="ordered locus">Hbal_0816</name>
</gene>
<evidence type="ECO:0000259" key="2">
    <source>
        <dbReference type="Pfam" id="PF13763"/>
    </source>
</evidence>
<accession>C6XPZ3</accession>
<dbReference type="RefSeq" id="WP_015826660.1">
    <property type="nucleotide sequence ID" value="NC_012982.1"/>
</dbReference>
<dbReference type="Proteomes" id="UP000002745">
    <property type="component" value="Chromosome"/>
</dbReference>
<evidence type="ECO:0000256" key="1">
    <source>
        <dbReference type="SAM" id="MobiDB-lite"/>
    </source>
</evidence>
<evidence type="ECO:0000313" key="3">
    <source>
        <dbReference type="EMBL" id="ACT58510.1"/>
    </source>
</evidence>
<proteinExistence type="predicted"/>
<feature type="compositionally biased region" description="Basic residues" evidence="1">
    <location>
        <begin position="1"/>
        <end position="10"/>
    </location>
</feature>
<feature type="compositionally biased region" description="Low complexity" evidence="1">
    <location>
        <begin position="98"/>
        <end position="108"/>
    </location>
</feature>
<dbReference type="AlphaFoldDB" id="C6XPZ3"/>
<protein>
    <recommendedName>
        <fullName evidence="2">DUF4167 domain-containing protein</fullName>
    </recommendedName>
</protein>
<feature type="domain" description="DUF4167" evidence="2">
    <location>
        <begin position="3"/>
        <end position="73"/>
    </location>
</feature>
<sequence>MKRQRGRGRKPNNSGNRSLESNGPEVKIRGSASQIYEKYVQYARDAQTAGDRVKAENLFQHAEHYYRIMQANMPKDRPQHQNNRDDAEQSSDAEETTEAVAVSTTTNEAVEDPLQVVDASGDSDNELSNDEAEEAEKAPPKKRVRRPRRKPVEATESKPDEEARSALDTLAEQQAEIAGN</sequence>
<feature type="compositionally biased region" description="Acidic residues" evidence="1">
    <location>
        <begin position="121"/>
        <end position="134"/>
    </location>
</feature>
<reference evidence="4" key="1">
    <citation type="journal article" date="2011" name="J. Bacteriol.">
        <title>Genome sequences of eight morphologically diverse alphaproteobacteria.</title>
        <authorList>
            <consortium name="US DOE Joint Genome Institute"/>
            <person name="Brown P.J."/>
            <person name="Kysela D.T."/>
            <person name="Buechlein A."/>
            <person name="Hemmerich C."/>
            <person name="Brun Y.V."/>
        </authorList>
    </citation>
    <scope>NUCLEOTIDE SEQUENCE [LARGE SCALE GENOMIC DNA]</scope>
    <source>
        <strain evidence="4">ATCC 49814 / DSM 5838 / IFAM 1418</strain>
    </source>
</reference>
<organism evidence="3 4">
    <name type="scientific">Hirschia baltica (strain ATCC 49814 / DSM 5838 / IFAM 1418)</name>
    <dbReference type="NCBI Taxonomy" id="582402"/>
    <lineage>
        <taxon>Bacteria</taxon>
        <taxon>Pseudomonadati</taxon>
        <taxon>Pseudomonadota</taxon>
        <taxon>Alphaproteobacteria</taxon>
        <taxon>Hyphomonadales</taxon>
        <taxon>Hyphomonadaceae</taxon>
        <taxon>Hirschia</taxon>
    </lineage>
</organism>
<feature type="compositionally biased region" description="Acidic residues" evidence="1">
    <location>
        <begin position="88"/>
        <end position="97"/>
    </location>
</feature>
<feature type="compositionally biased region" description="Basic residues" evidence="1">
    <location>
        <begin position="140"/>
        <end position="149"/>
    </location>
</feature>
<evidence type="ECO:0000313" key="4">
    <source>
        <dbReference type="Proteomes" id="UP000002745"/>
    </source>
</evidence>
<dbReference type="KEGG" id="hba:Hbal_0816"/>
<feature type="compositionally biased region" description="Polar residues" evidence="1">
    <location>
        <begin position="11"/>
        <end position="21"/>
    </location>
</feature>
<feature type="region of interest" description="Disordered" evidence="1">
    <location>
        <begin position="69"/>
        <end position="166"/>
    </location>
</feature>
<dbReference type="eggNOG" id="COG5373">
    <property type="taxonomic scope" value="Bacteria"/>
</dbReference>
<feature type="compositionally biased region" description="Basic and acidic residues" evidence="1">
    <location>
        <begin position="150"/>
        <end position="165"/>
    </location>
</feature>
<feature type="region of interest" description="Disordered" evidence="1">
    <location>
        <begin position="1"/>
        <end position="28"/>
    </location>
</feature>
<dbReference type="HOGENOM" id="CLU_1494295_0_0_5"/>
<dbReference type="EMBL" id="CP001678">
    <property type="protein sequence ID" value="ACT58510.1"/>
    <property type="molecule type" value="Genomic_DNA"/>
</dbReference>
<dbReference type="STRING" id="582402.Hbal_0816"/>
<keyword evidence="4" id="KW-1185">Reference proteome</keyword>
<dbReference type="OrthoDB" id="9816310at2"/>
<dbReference type="InterPro" id="IPR025430">
    <property type="entry name" value="DUF4167"/>
</dbReference>
<feature type="compositionally biased region" description="Basic and acidic residues" evidence="1">
    <location>
        <begin position="74"/>
        <end position="87"/>
    </location>
</feature>
<name>C6XPZ3_HIRBI</name>